<dbReference type="InterPro" id="IPR036873">
    <property type="entry name" value="Rhodanese-like_dom_sf"/>
</dbReference>
<accession>A0ABW5A1D8</accession>
<dbReference type="PANTHER" id="PTHR43031">
    <property type="entry name" value="FAD-DEPENDENT OXIDOREDUCTASE"/>
    <property type="match status" value="1"/>
</dbReference>
<evidence type="ECO:0000313" key="2">
    <source>
        <dbReference type="EMBL" id="MFD2171636.1"/>
    </source>
</evidence>
<keyword evidence="3" id="KW-1185">Reference proteome</keyword>
<name>A0ABW5A1D8_9BACL</name>
<dbReference type="PROSITE" id="PS50206">
    <property type="entry name" value="RHODANESE_3"/>
    <property type="match status" value="1"/>
</dbReference>
<organism evidence="2 3">
    <name type="scientific">Tumebacillus lipolyticus</name>
    <dbReference type="NCBI Taxonomy" id="1280370"/>
    <lineage>
        <taxon>Bacteria</taxon>
        <taxon>Bacillati</taxon>
        <taxon>Bacillota</taxon>
        <taxon>Bacilli</taxon>
        <taxon>Bacillales</taxon>
        <taxon>Alicyclobacillaceae</taxon>
        <taxon>Tumebacillus</taxon>
    </lineage>
</organism>
<dbReference type="Pfam" id="PF00581">
    <property type="entry name" value="Rhodanese"/>
    <property type="match status" value="1"/>
</dbReference>
<evidence type="ECO:0000259" key="1">
    <source>
        <dbReference type="PROSITE" id="PS50206"/>
    </source>
</evidence>
<dbReference type="PANTHER" id="PTHR43031:SF17">
    <property type="entry name" value="SULFURTRANSFERASE YTWF-RELATED"/>
    <property type="match status" value="1"/>
</dbReference>
<comment type="caution">
    <text evidence="2">The sequence shown here is derived from an EMBL/GenBank/DDBJ whole genome shotgun (WGS) entry which is preliminary data.</text>
</comment>
<dbReference type="Gene3D" id="3.40.250.10">
    <property type="entry name" value="Rhodanese-like domain"/>
    <property type="match status" value="1"/>
</dbReference>
<dbReference type="InterPro" id="IPR050229">
    <property type="entry name" value="GlpE_sulfurtransferase"/>
</dbReference>
<gene>
    <name evidence="2" type="ORF">ACFSOY_16865</name>
</gene>
<sequence length="101" mass="11618">MSKVQEILPAEVAERLRNKEALKIIDIRTDEEVEQGMIREAIHIPMFELADSYQDWDRGEEIIFVCRSGRRSLAVCQVLTMEGFRNVKNMTGGMLAYPNES</sequence>
<feature type="domain" description="Rhodanese" evidence="1">
    <location>
        <begin position="18"/>
        <end position="100"/>
    </location>
</feature>
<dbReference type="CDD" id="cd00158">
    <property type="entry name" value="RHOD"/>
    <property type="match status" value="1"/>
</dbReference>
<reference evidence="3" key="1">
    <citation type="journal article" date="2019" name="Int. J. Syst. Evol. Microbiol.">
        <title>The Global Catalogue of Microorganisms (GCM) 10K type strain sequencing project: providing services to taxonomists for standard genome sequencing and annotation.</title>
        <authorList>
            <consortium name="The Broad Institute Genomics Platform"/>
            <consortium name="The Broad Institute Genome Sequencing Center for Infectious Disease"/>
            <person name="Wu L."/>
            <person name="Ma J."/>
        </authorList>
    </citation>
    <scope>NUCLEOTIDE SEQUENCE [LARGE SCALE GENOMIC DNA]</scope>
    <source>
        <strain evidence="3">CGMCC 1.13574</strain>
    </source>
</reference>
<dbReference type="InterPro" id="IPR001763">
    <property type="entry name" value="Rhodanese-like_dom"/>
</dbReference>
<dbReference type="RefSeq" id="WP_386048613.1">
    <property type="nucleotide sequence ID" value="NZ_JBHUIO010000011.1"/>
</dbReference>
<evidence type="ECO:0000313" key="3">
    <source>
        <dbReference type="Proteomes" id="UP001597343"/>
    </source>
</evidence>
<dbReference type="Proteomes" id="UP001597343">
    <property type="component" value="Unassembled WGS sequence"/>
</dbReference>
<dbReference type="SUPFAM" id="SSF52821">
    <property type="entry name" value="Rhodanese/Cell cycle control phosphatase"/>
    <property type="match status" value="1"/>
</dbReference>
<protein>
    <submittedName>
        <fullName evidence="2">Rhodanese-like domain-containing protein</fullName>
    </submittedName>
</protein>
<dbReference type="SMART" id="SM00450">
    <property type="entry name" value="RHOD"/>
    <property type="match status" value="1"/>
</dbReference>
<dbReference type="EMBL" id="JBHUIO010000011">
    <property type="protein sequence ID" value="MFD2171636.1"/>
    <property type="molecule type" value="Genomic_DNA"/>
</dbReference>
<proteinExistence type="predicted"/>